<dbReference type="RefSeq" id="WP_013134829.1">
    <property type="nucleotide sequence ID" value="NC_014166.1"/>
</dbReference>
<protein>
    <submittedName>
        <fullName evidence="1">Peptidase C26</fullName>
    </submittedName>
</protein>
<evidence type="ECO:0000313" key="1">
    <source>
        <dbReference type="EMBL" id="ADG92684.1"/>
    </source>
</evidence>
<accession>D5V3A2</accession>
<dbReference type="InterPro" id="IPR029062">
    <property type="entry name" value="Class_I_gatase-like"/>
</dbReference>
<dbReference type="PANTHER" id="PTHR43235">
    <property type="entry name" value="GLUTAMINE AMIDOTRANSFERASE PB2B2.05-RELATED"/>
    <property type="match status" value="1"/>
</dbReference>
<dbReference type="KEGG" id="ant:Arnit_1021"/>
<dbReference type="AlphaFoldDB" id="D5V3A2"/>
<proteinExistence type="predicted"/>
<dbReference type="STRING" id="572480.Arnit_1021"/>
<dbReference type="SUPFAM" id="SSF52317">
    <property type="entry name" value="Class I glutamine amidotransferase-like"/>
    <property type="match status" value="1"/>
</dbReference>
<organism evidence="1 2">
    <name type="scientific">Arcobacter nitrofigilis (strain ATCC 33309 / DSM 7299 / CCUG 15893 / LMG 7604 / NCTC 12251 / CI)</name>
    <name type="common">Campylobacter nitrofigilis</name>
    <dbReference type="NCBI Taxonomy" id="572480"/>
    <lineage>
        <taxon>Bacteria</taxon>
        <taxon>Pseudomonadati</taxon>
        <taxon>Campylobacterota</taxon>
        <taxon>Epsilonproteobacteria</taxon>
        <taxon>Campylobacterales</taxon>
        <taxon>Arcobacteraceae</taxon>
        <taxon>Arcobacter</taxon>
    </lineage>
</organism>
<dbReference type="PROSITE" id="PS51273">
    <property type="entry name" value="GATASE_TYPE_1"/>
    <property type="match status" value="1"/>
</dbReference>
<dbReference type="Pfam" id="PF07722">
    <property type="entry name" value="Peptidase_C26"/>
    <property type="match status" value="1"/>
</dbReference>
<dbReference type="eggNOG" id="COG2071">
    <property type="taxonomic scope" value="Bacteria"/>
</dbReference>
<dbReference type="PANTHER" id="PTHR43235:SF1">
    <property type="entry name" value="GLUTAMINE AMIDOTRANSFERASE PB2B2.05-RELATED"/>
    <property type="match status" value="1"/>
</dbReference>
<dbReference type="InterPro" id="IPR011697">
    <property type="entry name" value="Peptidase_C26"/>
</dbReference>
<dbReference type="Proteomes" id="UP000000939">
    <property type="component" value="Chromosome"/>
</dbReference>
<gene>
    <name evidence="1" type="ordered locus">Arnit_1021</name>
</gene>
<dbReference type="GO" id="GO:0005829">
    <property type="term" value="C:cytosol"/>
    <property type="evidence" value="ECO:0007669"/>
    <property type="project" value="TreeGrafter"/>
</dbReference>
<dbReference type="HOGENOM" id="CLU_030756_2_0_7"/>
<sequence length="228" mass="26424">MSWLHHRPTIIVTGPKKGFVSRFFIIFSLFLCGARTKIITPNKPYDDLDMDGLLISGGNDLYNAFIEDKTCKIEDVISYERDVLEYKLLNKAVENNKPVFGICRGYQLINIFFGGELCKDIRRDGYDYKYTPLPWKTISVTKGGILDTCLKTSSLKINTLHHQAVQKLPESFKLEAVDKYNIIQSISKKDENNLIFGVQWHPEYLFYKKQHLKIFKIFVDTVKSKLKN</sequence>
<dbReference type="Gene3D" id="3.40.50.880">
    <property type="match status" value="1"/>
</dbReference>
<evidence type="ECO:0000313" key="2">
    <source>
        <dbReference type="Proteomes" id="UP000000939"/>
    </source>
</evidence>
<dbReference type="EMBL" id="CP001999">
    <property type="protein sequence ID" value="ADG92684.1"/>
    <property type="molecule type" value="Genomic_DNA"/>
</dbReference>
<name>D5V3A2_ARCNC</name>
<dbReference type="InterPro" id="IPR044668">
    <property type="entry name" value="PuuD-like"/>
</dbReference>
<dbReference type="GO" id="GO:0016811">
    <property type="term" value="F:hydrolase activity, acting on carbon-nitrogen (but not peptide) bonds, in linear amides"/>
    <property type="evidence" value="ECO:0007669"/>
    <property type="project" value="InterPro"/>
</dbReference>
<reference evidence="1 2" key="1">
    <citation type="journal article" date="2010" name="Stand. Genomic Sci.">
        <title>Complete genome sequence of Arcobacter nitrofigilis type strain (CI).</title>
        <authorList>
            <person name="Pati A."/>
            <person name="Gronow S."/>
            <person name="Lapidus A."/>
            <person name="Copeland A."/>
            <person name="Glavina Del Rio T."/>
            <person name="Nolan M."/>
            <person name="Lucas S."/>
            <person name="Tice H."/>
            <person name="Cheng J.F."/>
            <person name="Han C."/>
            <person name="Chertkov O."/>
            <person name="Bruce D."/>
            <person name="Tapia R."/>
            <person name="Goodwin L."/>
            <person name="Pitluck S."/>
            <person name="Liolios K."/>
            <person name="Ivanova N."/>
            <person name="Mavromatis K."/>
            <person name="Chen A."/>
            <person name="Palaniappan K."/>
            <person name="Land M."/>
            <person name="Hauser L."/>
            <person name="Chang Y.J."/>
            <person name="Jeffries C.D."/>
            <person name="Detter J.C."/>
            <person name="Rohde M."/>
            <person name="Goker M."/>
            <person name="Bristow J."/>
            <person name="Eisen J.A."/>
            <person name="Markowitz V."/>
            <person name="Hugenholtz P."/>
            <person name="Klenk H.P."/>
            <person name="Kyrpides N.C."/>
        </authorList>
    </citation>
    <scope>NUCLEOTIDE SEQUENCE [LARGE SCALE GENOMIC DNA]</scope>
    <source>
        <strain evidence="2">ATCC 33309 / DSM 7299 / CCUG 15893 / LMG 7604 / NCTC 12251 / CI</strain>
    </source>
</reference>
<keyword evidence="2" id="KW-1185">Reference proteome</keyword>